<organism evidence="1">
    <name type="scientific">Anguilla anguilla</name>
    <name type="common">European freshwater eel</name>
    <name type="synonym">Muraena anguilla</name>
    <dbReference type="NCBI Taxonomy" id="7936"/>
    <lineage>
        <taxon>Eukaryota</taxon>
        <taxon>Metazoa</taxon>
        <taxon>Chordata</taxon>
        <taxon>Craniata</taxon>
        <taxon>Vertebrata</taxon>
        <taxon>Euteleostomi</taxon>
        <taxon>Actinopterygii</taxon>
        <taxon>Neopterygii</taxon>
        <taxon>Teleostei</taxon>
        <taxon>Anguilliformes</taxon>
        <taxon>Anguillidae</taxon>
        <taxon>Anguilla</taxon>
    </lineage>
</organism>
<evidence type="ECO:0000313" key="1">
    <source>
        <dbReference type="EMBL" id="JAH32847.1"/>
    </source>
</evidence>
<dbReference type="AlphaFoldDB" id="A0A0E9RVM6"/>
<dbReference type="EMBL" id="GBXM01075730">
    <property type="protein sequence ID" value="JAH32847.1"/>
    <property type="molecule type" value="Transcribed_RNA"/>
</dbReference>
<name>A0A0E9RVM6_ANGAN</name>
<reference evidence="1" key="2">
    <citation type="journal article" date="2015" name="Fish Shellfish Immunol.">
        <title>Early steps in the European eel (Anguilla anguilla)-Vibrio vulnificus interaction in the gills: Role of the RtxA13 toxin.</title>
        <authorList>
            <person name="Callol A."/>
            <person name="Pajuelo D."/>
            <person name="Ebbesson L."/>
            <person name="Teles M."/>
            <person name="MacKenzie S."/>
            <person name="Amaro C."/>
        </authorList>
    </citation>
    <scope>NUCLEOTIDE SEQUENCE</scope>
</reference>
<proteinExistence type="predicted"/>
<reference evidence="1" key="1">
    <citation type="submission" date="2014-11" db="EMBL/GenBank/DDBJ databases">
        <authorList>
            <person name="Amaro Gonzalez C."/>
        </authorList>
    </citation>
    <scope>NUCLEOTIDE SEQUENCE</scope>
</reference>
<accession>A0A0E9RVM6</accession>
<sequence>MSKPEPLRSQSHSSCE</sequence>
<protein>
    <submittedName>
        <fullName evidence="1">Uncharacterized protein</fullName>
    </submittedName>
</protein>